<accession>A0AAN1C6N6</accession>
<dbReference type="CDD" id="cd01951">
    <property type="entry name" value="lectin_L-type"/>
    <property type="match status" value="1"/>
</dbReference>
<name>A0AAN1C6N6_LACCA</name>
<protein>
    <submittedName>
        <fullName evidence="3">Lectin</fullName>
    </submittedName>
</protein>
<gene>
    <name evidence="3" type="ORF">BGL52_02500</name>
</gene>
<evidence type="ECO:0000256" key="1">
    <source>
        <dbReference type="SAM" id="SignalP"/>
    </source>
</evidence>
<evidence type="ECO:0000259" key="2">
    <source>
        <dbReference type="Pfam" id="PF13731"/>
    </source>
</evidence>
<organism evidence="3 4">
    <name type="scientific">Lacticaseibacillus casei</name>
    <name type="common">Lactobacillus casei</name>
    <dbReference type="NCBI Taxonomy" id="1582"/>
    <lineage>
        <taxon>Bacteria</taxon>
        <taxon>Bacillati</taxon>
        <taxon>Bacillota</taxon>
        <taxon>Bacilli</taxon>
        <taxon>Lactobacillales</taxon>
        <taxon>Lactobacillaceae</taxon>
        <taxon>Lacticaseibacillus</taxon>
    </lineage>
</organism>
<dbReference type="SUPFAM" id="SSF49899">
    <property type="entry name" value="Concanavalin A-like lectins/glucanases"/>
    <property type="match status" value="1"/>
</dbReference>
<dbReference type="Proteomes" id="UP000195609">
    <property type="component" value="Chromosome"/>
</dbReference>
<evidence type="ECO:0000313" key="3">
    <source>
        <dbReference type="EMBL" id="ARY90692.1"/>
    </source>
</evidence>
<proteinExistence type="predicted"/>
<dbReference type="InterPro" id="IPR056573">
    <property type="entry name" value="Lectin_L-type_dom"/>
</dbReference>
<evidence type="ECO:0000313" key="4">
    <source>
        <dbReference type="Proteomes" id="UP000195609"/>
    </source>
</evidence>
<dbReference type="AlphaFoldDB" id="A0AAN1C6N6"/>
<feature type="domain" description="WxL" evidence="2">
    <location>
        <begin position="517"/>
        <end position="658"/>
    </location>
</feature>
<dbReference type="RefSeq" id="WP_087911592.1">
    <property type="nucleotide sequence ID" value="NZ_CP017065.1"/>
</dbReference>
<sequence>MKKKTLIMICLAAVFSMMLGPIQSVAAAATWPVPSTYPSPGEGNFTSLNGVFSPVSTQSHMISNGPDEVGLELNANVAGQTGSIWSNQPFVDLDKSSFKLDMRIYLGNTTSGADGLAFALAGDRPTKVLSGGASLGIWGITGKNGGKPIDIATTGLPNSFAIVVDTKRSRDGIIATTGMDQRVGYPLLGSSNQYIGSGYPGQASMYAIGFPNYKTELEFNNPEFPNEAKVLSGKITNGSWQDLSVEWHKTATGGNLIYRLSGTGFNTVTRSLTWTNQQINDIFGYKRQLYLGFTSATGDAFEPHVVAIKSLADFITVKPEVTLKREGQVVGETTILQPGDQLTYDYNLNVDNLDGSPWPMPTITLPKGEYFDYLKADGKPAQPGDELEVTLTVDGVAGPKAKAIVQADQKSAVITNMPELPKNKNTTVTFSLPAQVKLYNLSANQAFSDDAGTINGGSPAKDYKLVNTADSSNTIKYVLGAHTGDLFLTHVPGFVFKKYTGGFSDPSVADIIRGIPGDNSLPSSPEDFKKWLNTLEGGGTEDYLEVLDTRPDQPGWHLQMKLSPFKLDGGDYVLGDNGSQTGGKAEIVLIDSNGTSEVARVKDNNDTVTVKNMPSGGGTWQIGDGAQHAQALMTVKGTPSVRAGKYHATATWTLADAPE</sequence>
<keyword evidence="1" id="KW-0732">Signal</keyword>
<dbReference type="Pfam" id="PF13731">
    <property type="entry name" value="WxL"/>
    <property type="match status" value="1"/>
</dbReference>
<dbReference type="InterPro" id="IPR013320">
    <property type="entry name" value="ConA-like_dom_sf"/>
</dbReference>
<dbReference type="InterPro" id="IPR027994">
    <property type="entry name" value="WxL_dom"/>
</dbReference>
<reference evidence="3 4" key="1">
    <citation type="journal article" date="2017" name="Front. Immunol.">
        <title>Complete Genome Sequence of Lactobacillus casei LC5, a Potential Probiotics for Atopic Dermatitis.</title>
        <authorList>
            <person name="Kang J."/>
            <person name="Chung W.H."/>
            <person name="Lim T.J."/>
            <person name="Whon T.W."/>
            <person name="Lim S."/>
            <person name="Nam Y.D."/>
        </authorList>
    </citation>
    <scope>NUCLEOTIDE SEQUENCE [LARGE SCALE GENOMIC DNA]</scope>
    <source>
        <strain evidence="3 4">LC5</strain>
    </source>
</reference>
<feature type="chain" id="PRO_5042830850" evidence="1">
    <location>
        <begin position="27"/>
        <end position="659"/>
    </location>
</feature>
<dbReference type="EMBL" id="CP017065">
    <property type="protein sequence ID" value="ARY90692.1"/>
    <property type="molecule type" value="Genomic_DNA"/>
</dbReference>
<feature type="signal peptide" evidence="1">
    <location>
        <begin position="1"/>
        <end position="26"/>
    </location>
</feature>
<dbReference type="Gene3D" id="2.60.120.200">
    <property type="match status" value="1"/>
</dbReference>